<evidence type="ECO:0000313" key="3">
    <source>
        <dbReference type="EMBL" id="KAJ3202401.1"/>
    </source>
</evidence>
<reference evidence="3" key="1">
    <citation type="submission" date="2020-05" db="EMBL/GenBank/DDBJ databases">
        <title>Phylogenomic resolution of chytrid fungi.</title>
        <authorList>
            <person name="Stajich J.E."/>
            <person name="Amses K."/>
            <person name="Simmons R."/>
            <person name="Seto K."/>
            <person name="Myers J."/>
            <person name="Bonds A."/>
            <person name="Quandt C.A."/>
            <person name="Barry K."/>
            <person name="Liu P."/>
            <person name="Grigoriev I."/>
            <person name="Longcore J.E."/>
            <person name="James T.Y."/>
        </authorList>
    </citation>
    <scope>NUCLEOTIDE SEQUENCE</scope>
    <source>
        <strain evidence="3">JEL0476</strain>
    </source>
</reference>
<gene>
    <name evidence="3" type="ORF">HK099_001863</name>
</gene>
<feature type="compositionally biased region" description="Polar residues" evidence="1">
    <location>
        <begin position="325"/>
        <end position="335"/>
    </location>
</feature>
<feature type="region of interest" description="Disordered" evidence="1">
    <location>
        <begin position="309"/>
        <end position="335"/>
    </location>
</feature>
<comment type="caution">
    <text evidence="3">The sequence shown here is derived from an EMBL/GenBank/DDBJ whole genome shotgun (WGS) entry which is preliminary data.</text>
</comment>
<keyword evidence="2" id="KW-1133">Transmembrane helix</keyword>
<keyword evidence="2" id="KW-0812">Transmembrane</keyword>
<dbReference type="Proteomes" id="UP001211065">
    <property type="component" value="Unassembled WGS sequence"/>
</dbReference>
<protein>
    <submittedName>
        <fullName evidence="3">Uncharacterized protein</fullName>
    </submittedName>
</protein>
<evidence type="ECO:0000256" key="2">
    <source>
        <dbReference type="SAM" id="Phobius"/>
    </source>
</evidence>
<keyword evidence="4" id="KW-1185">Reference proteome</keyword>
<feature type="compositionally biased region" description="Basic and acidic residues" evidence="1">
    <location>
        <begin position="309"/>
        <end position="318"/>
    </location>
</feature>
<dbReference type="EMBL" id="JADGJW010001576">
    <property type="protein sequence ID" value="KAJ3202401.1"/>
    <property type="molecule type" value="Genomic_DNA"/>
</dbReference>
<evidence type="ECO:0000256" key="1">
    <source>
        <dbReference type="SAM" id="MobiDB-lite"/>
    </source>
</evidence>
<feature type="region of interest" description="Disordered" evidence="1">
    <location>
        <begin position="120"/>
        <end position="207"/>
    </location>
</feature>
<evidence type="ECO:0000313" key="4">
    <source>
        <dbReference type="Proteomes" id="UP001211065"/>
    </source>
</evidence>
<name>A0AAD5XWT0_9FUNG</name>
<feature type="transmembrane region" description="Helical" evidence="2">
    <location>
        <begin position="239"/>
        <end position="257"/>
    </location>
</feature>
<sequence length="369" mass="41900">MFYKSYICLALFSTTFQSAIKRDSSVDINSKNLNQIKRSPLVTLQVVDVQLQRTLSLAEATVQVTETVNYATTKEAFIEAHKTERFIEATIKPLITQQQKPAYTTLYAVDIQTEAYHHRTTQGLTGDTDYANEDSKDDTDNASTDSKNDKEQKDETEDPEDKVQNSAPNDATFETVTTQQLKPDVVPTAGDQKPLETTKTKTEATPKFGAKKKITEKEPKTEEKPLESSISVQEENSSAAVYFILSFVIVCLGVLYWQERRKIQKKKKESRMTSRFPVREFDRTTSRPHYDPLNDIDGHTFDPYRDNDEVASRDHSVNDELVPTRPTNPFLTSDEASQSSFLNNENIWVTFENGDLAASDSRFDTFGKR</sequence>
<dbReference type="AlphaFoldDB" id="A0AAD5XWT0"/>
<accession>A0AAD5XWT0</accession>
<organism evidence="3 4">
    <name type="scientific">Clydaea vesicula</name>
    <dbReference type="NCBI Taxonomy" id="447962"/>
    <lineage>
        <taxon>Eukaryota</taxon>
        <taxon>Fungi</taxon>
        <taxon>Fungi incertae sedis</taxon>
        <taxon>Chytridiomycota</taxon>
        <taxon>Chytridiomycota incertae sedis</taxon>
        <taxon>Chytridiomycetes</taxon>
        <taxon>Lobulomycetales</taxon>
        <taxon>Lobulomycetaceae</taxon>
        <taxon>Clydaea</taxon>
    </lineage>
</organism>
<keyword evidence="2" id="KW-0472">Membrane</keyword>
<proteinExistence type="predicted"/>
<feature type="compositionally biased region" description="Basic and acidic residues" evidence="1">
    <location>
        <begin position="193"/>
        <end position="204"/>
    </location>
</feature>
<feature type="compositionally biased region" description="Polar residues" evidence="1">
    <location>
        <begin position="164"/>
        <end position="181"/>
    </location>
</feature>